<keyword evidence="2" id="KW-1185">Reference proteome</keyword>
<dbReference type="Proteomes" id="UP000007800">
    <property type="component" value="Unassembled WGS sequence"/>
</dbReference>
<reference evidence="1 2" key="1">
    <citation type="submission" date="2008-07" db="EMBL/GenBank/DDBJ databases">
        <authorList>
            <person name="El-Sayed N."/>
            <person name="Caler E."/>
            <person name="Inman J."/>
            <person name="Amedeo P."/>
            <person name="Hass B."/>
            <person name="Wortman J."/>
        </authorList>
    </citation>
    <scope>NUCLEOTIDE SEQUENCE [LARGE SCALE GENOMIC DNA]</scope>
    <source>
        <strain evidence="2">ATCC 50983 / TXsc</strain>
    </source>
</reference>
<accession>C5LTF3</accession>
<gene>
    <name evidence="1" type="ORF">Pmar_PMAR024601</name>
</gene>
<dbReference type="RefSeq" id="XP_002767403.1">
    <property type="nucleotide sequence ID" value="XM_002767357.1"/>
</dbReference>
<feature type="non-terminal residue" evidence="1">
    <location>
        <position position="116"/>
    </location>
</feature>
<evidence type="ECO:0000313" key="1">
    <source>
        <dbReference type="EMBL" id="EER00121.1"/>
    </source>
</evidence>
<name>C5LTF3_PERM5</name>
<dbReference type="AlphaFoldDB" id="C5LTF3"/>
<sequence length="116" mass="13453">QVEFATSKYRPYLEDLSRWQCLFNPTTCCIRSPFHGRYEEEEEVVYYKSTKNLTSVRWMADVGGVEDVILSTITGDVIVKGKIDHEMEAVLILYKYASYLRYAIHWPTPSSTTSTQ</sequence>
<protein>
    <submittedName>
        <fullName evidence="1">Uncharacterized protein</fullName>
    </submittedName>
</protein>
<evidence type="ECO:0000313" key="2">
    <source>
        <dbReference type="Proteomes" id="UP000007800"/>
    </source>
</evidence>
<feature type="non-terminal residue" evidence="1">
    <location>
        <position position="1"/>
    </location>
</feature>
<proteinExistence type="predicted"/>
<organism evidence="2">
    <name type="scientific">Perkinsus marinus (strain ATCC 50983 / TXsc)</name>
    <dbReference type="NCBI Taxonomy" id="423536"/>
    <lineage>
        <taxon>Eukaryota</taxon>
        <taxon>Sar</taxon>
        <taxon>Alveolata</taxon>
        <taxon>Perkinsozoa</taxon>
        <taxon>Perkinsea</taxon>
        <taxon>Perkinsida</taxon>
        <taxon>Perkinsidae</taxon>
        <taxon>Perkinsus</taxon>
    </lineage>
</organism>
<dbReference type="OrthoDB" id="10566143at2759"/>
<dbReference type="GeneID" id="9049816"/>
<dbReference type="EMBL" id="GG685288">
    <property type="protein sequence ID" value="EER00121.1"/>
    <property type="molecule type" value="Genomic_DNA"/>
</dbReference>
<dbReference type="InParanoid" id="C5LTF3"/>